<protein>
    <submittedName>
        <fullName evidence="1">Uncharacterized protein</fullName>
    </submittedName>
</protein>
<name>A0A3P7LV14_DIBLA</name>
<accession>A0A3P7LV14</accession>
<dbReference type="EMBL" id="UYRU01057726">
    <property type="protein sequence ID" value="VDN13908.1"/>
    <property type="molecule type" value="Genomic_DNA"/>
</dbReference>
<sequence length="77" mass="8564">MLRLPNHGAPLWEKGAHRLSSTDIPAELLLSGTAMNRRLSGIDEFLWETYVVINRTRGTDSGGSIEQAQKPSFLLIE</sequence>
<evidence type="ECO:0000313" key="2">
    <source>
        <dbReference type="Proteomes" id="UP000281553"/>
    </source>
</evidence>
<proteinExistence type="predicted"/>
<evidence type="ECO:0000313" key="1">
    <source>
        <dbReference type="EMBL" id="VDN13908.1"/>
    </source>
</evidence>
<dbReference type="Proteomes" id="UP000281553">
    <property type="component" value="Unassembled WGS sequence"/>
</dbReference>
<keyword evidence="2" id="KW-1185">Reference proteome</keyword>
<organism evidence="1 2">
    <name type="scientific">Dibothriocephalus latus</name>
    <name type="common">Fish tapeworm</name>
    <name type="synonym">Diphyllobothrium latum</name>
    <dbReference type="NCBI Taxonomy" id="60516"/>
    <lineage>
        <taxon>Eukaryota</taxon>
        <taxon>Metazoa</taxon>
        <taxon>Spiralia</taxon>
        <taxon>Lophotrochozoa</taxon>
        <taxon>Platyhelminthes</taxon>
        <taxon>Cestoda</taxon>
        <taxon>Eucestoda</taxon>
        <taxon>Diphyllobothriidea</taxon>
        <taxon>Diphyllobothriidae</taxon>
        <taxon>Dibothriocephalus</taxon>
    </lineage>
</organism>
<reference evidence="1 2" key="1">
    <citation type="submission" date="2018-11" db="EMBL/GenBank/DDBJ databases">
        <authorList>
            <consortium name="Pathogen Informatics"/>
        </authorList>
    </citation>
    <scope>NUCLEOTIDE SEQUENCE [LARGE SCALE GENOMIC DNA]</scope>
</reference>
<dbReference type="AlphaFoldDB" id="A0A3P7LV14"/>
<gene>
    <name evidence="1" type="ORF">DILT_LOCUS9739</name>
</gene>